<evidence type="ECO:0000313" key="2">
    <source>
        <dbReference type="EMBL" id="OAN45559.1"/>
    </source>
</evidence>
<evidence type="ECO:0000313" key="3">
    <source>
        <dbReference type="Proteomes" id="UP000078543"/>
    </source>
</evidence>
<feature type="compositionally biased region" description="Low complexity" evidence="1">
    <location>
        <begin position="218"/>
        <end position="227"/>
    </location>
</feature>
<organism evidence="2 3">
    <name type="scientific">Magnetospirillum moscoviense</name>
    <dbReference type="NCBI Taxonomy" id="1437059"/>
    <lineage>
        <taxon>Bacteria</taxon>
        <taxon>Pseudomonadati</taxon>
        <taxon>Pseudomonadota</taxon>
        <taxon>Alphaproteobacteria</taxon>
        <taxon>Rhodospirillales</taxon>
        <taxon>Rhodospirillaceae</taxon>
        <taxon>Magnetospirillum</taxon>
    </lineage>
</organism>
<sequence>MVQIDLARSLDEAAVAAAPAPQGEDFAIGAGGVIGPQDGLAAVAVGQGAGVDLGALGHVGDVGIADGALAQVIAADQGGAASGIAGDVDAGAVGQGGDLAQHMDDSALLAGFLARGVQLAGHLDHAAIIALQHDLAALLFDGAGLDDAGHVDGLVHHALGGVGGQQHPAAVGVNLARIIDQAGDRLAVRPLDLLRQFRIGLEQDQIVAIQIDGDAAAGRGQGDATQAGRDDAGIPQAGGDQGDQAAVLGREAALVDDLGVDLAGNVEVQAPGHEFGILDVVGAGDQRRHIDPGILAEEHAVGVDQDDAAIGGQGAQDLRHLIAGDAVQRDGRGGGLDEAGGFTGADAEALPVDHRLVAGLVDGELIGGGGDGGLALDDRTALGICKGGHGDHQDGQDTGQGGGGGEPAAQRRGL</sequence>
<protein>
    <submittedName>
        <fullName evidence="2">Uncharacterized protein</fullName>
    </submittedName>
</protein>
<feature type="region of interest" description="Disordered" evidence="1">
    <location>
        <begin position="387"/>
        <end position="414"/>
    </location>
</feature>
<accession>A0A178M9Y6</accession>
<name>A0A178M9Y6_9PROT</name>
<keyword evidence="3" id="KW-1185">Reference proteome</keyword>
<dbReference type="AlphaFoldDB" id="A0A178M9Y6"/>
<evidence type="ECO:0000256" key="1">
    <source>
        <dbReference type="SAM" id="MobiDB-lite"/>
    </source>
</evidence>
<dbReference type="Proteomes" id="UP000078543">
    <property type="component" value="Unassembled WGS sequence"/>
</dbReference>
<proteinExistence type="predicted"/>
<comment type="caution">
    <text evidence="2">The sequence shown here is derived from an EMBL/GenBank/DDBJ whole genome shotgun (WGS) entry which is preliminary data.</text>
</comment>
<reference evidence="2 3" key="1">
    <citation type="submission" date="2016-04" db="EMBL/GenBank/DDBJ databases">
        <title>Draft genome sequence of freshwater magnetotactic bacteria Magnetospirillum marisnigri SP-1 and Magnetospirillum moscoviense BB-1.</title>
        <authorList>
            <person name="Koziaeva V."/>
            <person name="Dziuba M.V."/>
            <person name="Ivanov T.M."/>
            <person name="Kuznetsov B."/>
            <person name="Grouzdev D.S."/>
        </authorList>
    </citation>
    <scope>NUCLEOTIDE SEQUENCE [LARGE SCALE GENOMIC DNA]</scope>
    <source>
        <strain evidence="2 3">BB-1</strain>
    </source>
</reference>
<dbReference type="EMBL" id="LWQU01000182">
    <property type="protein sequence ID" value="OAN45559.1"/>
    <property type="molecule type" value="Genomic_DNA"/>
</dbReference>
<gene>
    <name evidence="2" type="ORF">A6A05_16760</name>
</gene>
<feature type="region of interest" description="Disordered" evidence="1">
    <location>
        <begin position="218"/>
        <end position="243"/>
    </location>
</feature>